<proteinExistence type="predicted"/>
<dbReference type="STRING" id="233100.SAMN05216526_1039"/>
<dbReference type="AlphaFoldDB" id="A0A1R3VVZ8"/>
<protein>
    <recommendedName>
        <fullName evidence="3">GAF domain-containing protein</fullName>
    </recommendedName>
</protein>
<evidence type="ECO:0008006" key="3">
    <source>
        <dbReference type="Google" id="ProtNLM"/>
    </source>
</evidence>
<evidence type="ECO:0000313" key="1">
    <source>
        <dbReference type="EMBL" id="SIT69249.1"/>
    </source>
</evidence>
<organism evidence="1 2">
    <name type="scientific">Ectothiorhodosinus mongolicus</name>
    <dbReference type="NCBI Taxonomy" id="233100"/>
    <lineage>
        <taxon>Bacteria</taxon>
        <taxon>Pseudomonadati</taxon>
        <taxon>Pseudomonadota</taxon>
        <taxon>Gammaproteobacteria</taxon>
        <taxon>Chromatiales</taxon>
        <taxon>Ectothiorhodospiraceae</taxon>
        <taxon>Ectothiorhodosinus</taxon>
    </lineage>
</organism>
<keyword evidence="2" id="KW-1185">Reference proteome</keyword>
<dbReference type="Proteomes" id="UP000223759">
    <property type="component" value="Unassembled WGS sequence"/>
</dbReference>
<accession>A0A1R3VVZ8</accession>
<dbReference type="RefSeq" id="WP_076755457.1">
    <property type="nucleotide sequence ID" value="NZ_CP023018.1"/>
</dbReference>
<dbReference type="InterPro" id="IPR029016">
    <property type="entry name" value="GAF-like_dom_sf"/>
</dbReference>
<dbReference type="SUPFAM" id="SSF55781">
    <property type="entry name" value="GAF domain-like"/>
    <property type="match status" value="1"/>
</dbReference>
<gene>
    <name evidence="1" type="ORF">SAMN05216526_1039</name>
</gene>
<dbReference type="Pfam" id="PF04340">
    <property type="entry name" value="DUF484"/>
    <property type="match status" value="1"/>
</dbReference>
<dbReference type="PANTHER" id="PTHR38765">
    <property type="entry name" value="DUF484 DOMAIN-CONTAINING PROTEIN"/>
    <property type="match status" value="1"/>
</dbReference>
<reference evidence="1 2" key="1">
    <citation type="submission" date="2017-01" db="EMBL/GenBank/DDBJ databases">
        <authorList>
            <person name="Mah S.A."/>
            <person name="Swanson W.J."/>
            <person name="Moy G.W."/>
            <person name="Vacquier V.D."/>
        </authorList>
    </citation>
    <scope>NUCLEOTIDE SEQUENCE [LARGE SCALE GENOMIC DNA]</scope>
    <source>
        <strain evidence="1 2">M9</strain>
    </source>
</reference>
<dbReference type="Gene3D" id="3.30.450.40">
    <property type="match status" value="1"/>
</dbReference>
<dbReference type="OrthoDB" id="8525200at2"/>
<dbReference type="PANTHER" id="PTHR38765:SF1">
    <property type="entry name" value="DUF484 DOMAIN-CONTAINING PROTEIN"/>
    <property type="match status" value="1"/>
</dbReference>
<dbReference type="InterPro" id="IPR007435">
    <property type="entry name" value="DUF484"/>
</dbReference>
<dbReference type="EMBL" id="FTPK01000002">
    <property type="protein sequence ID" value="SIT69249.1"/>
    <property type="molecule type" value="Genomic_DNA"/>
</dbReference>
<sequence length="233" mass="25636">MSAASKSAKTQASESFEHTLETFLHDNPDFFASRPDLLAQLDLSHPSGGAVSLLERQVSVLRDKSRQLERRLLDLVQVARDNERLSQRMHHLALGLMESESLDATLATTQEQLAREFSAEHVVLRLLGEPTEGMHYLSPQTPGFDTFKDLLAKAKPACGRLAKAQLKLLFDSSVSDQIQSAVVVPLLDGQETLGLLALGSIHADRFHPDMGTLFLEQLGQLVSRAILGCRNQS</sequence>
<name>A0A1R3VVZ8_9GAMM</name>
<evidence type="ECO:0000313" key="2">
    <source>
        <dbReference type="Proteomes" id="UP000223759"/>
    </source>
</evidence>